<dbReference type="EMBL" id="AP027268">
    <property type="protein sequence ID" value="BDW91928.1"/>
    <property type="molecule type" value="Genomic_DNA"/>
</dbReference>
<organism evidence="2 3">
    <name type="scientific">Flagellimonas marinaquae</name>
    <dbReference type="NCBI Taxonomy" id="254955"/>
    <lineage>
        <taxon>Bacteria</taxon>
        <taxon>Pseudomonadati</taxon>
        <taxon>Bacteroidota</taxon>
        <taxon>Flavobacteriia</taxon>
        <taxon>Flavobacteriales</taxon>
        <taxon>Flavobacteriaceae</taxon>
        <taxon>Flagellimonas</taxon>
    </lineage>
</organism>
<sequence>MIMSDLTNEIVLRPRFRLSLRTELEQLEQVFDGINNSSFDIKRLDEHIFIKFKKPETTFWTPQLHLELSSFEKGVSNIRGVFGPNPTLWTFFMFLHFGVGTLFIIMGIFAYSNYSLGKDITLWLVGMCFLVVIWFALYAFGRLGKSKGRGQMEQLKQFVRDAIAPFERISNED</sequence>
<name>A0AA48HEF7_9FLAO</name>
<reference evidence="2 3" key="1">
    <citation type="submission" date="2023-01" db="EMBL/GenBank/DDBJ databases">
        <title>Complete genome sequence of Muricauda aquimarina strain IFOP_LL357.</title>
        <authorList>
            <person name="Gajardo G."/>
            <person name="Ueki S."/>
            <person name="Maruyama F."/>
        </authorList>
    </citation>
    <scope>NUCLEOTIDE SEQUENCE [LARGE SCALE GENOMIC DNA]</scope>
    <source>
        <strain evidence="2 3">IFOP_LL357</strain>
    </source>
</reference>
<keyword evidence="1" id="KW-0472">Membrane</keyword>
<dbReference type="AlphaFoldDB" id="A0AA48HEF7"/>
<proteinExistence type="predicted"/>
<evidence type="ECO:0000256" key="1">
    <source>
        <dbReference type="SAM" id="Phobius"/>
    </source>
</evidence>
<keyword evidence="1" id="KW-0812">Transmembrane</keyword>
<keyword evidence="1" id="KW-1133">Transmembrane helix</keyword>
<feature type="transmembrane region" description="Helical" evidence="1">
    <location>
        <begin position="88"/>
        <end position="114"/>
    </location>
</feature>
<feature type="transmembrane region" description="Helical" evidence="1">
    <location>
        <begin position="120"/>
        <end position="140"/>
    </location>
</feature>
<accession>A0AA48HEF7</accession>
<protein>
    <recommendedName>
        <fullName evidence="4">GTP-binding protein</fullName>
    </recommendedName>
</protein>
<dbReference type="Proteomes" id="UP001330184">
    <property type="component" value="Chromosome"/>
</dbReference>
<evidence type="ECO:0000313" key="2">
    <source>
        <dbReference type="EMBL" id="BDW91928.1"/>
    </source>
</evidence>
<keyword evidence="3" id="KW-1185">Reference proteome</keyword>
<evidence type="ECO:0008006" key="4">
    <source>
        <dbReference type="Google" id="ProtNLM"/>
    </source>
</evidence>
<gene>
    <name evidence="2" type="ORF">MACH07_07600</name>
</gene>
<evidence type="ECO:0000313" key="3">
    <source>
        <dbReference type="Proteomes" id="UP001330184"/>
    </source>
</evidence>